<dbReference type="EMBL" id="NFKK01000009">
    <property type="protein sequence ID" value="OUP52525.1"/>
    <property type="molecule type" value="Genomic_DNA"/>
</dbReference>
<evidence type="ECO:0000313" key="3">
    <source>
        <dbReference type="EMBL" id="OUP52525.1"/>
    </source>
</evidence>
<feature type="domain" description="Peptidase M16 N-terminal" evidence="1">
    <location>
        <begin position="54"/>
        <end position="171"/>
    </location>
</feature>
<evidence type="ECO:0000259" key="1">
    <source>
        <dbReference type="Pfam" id="PF00675"/>
    </source>
</evidence>
<feature type="domain" description="Peptidase M16 C-terminal" evidence="2">
    <location>
        <begin position="180"/>
        <end position="356"/>
    </location>
</feature>
<dbReference type="Pfam" id="PF00675">
    <property type="entry name" value="Peptidase_M16"/>
    <property type="match status" value="1"/>
</dbReference>
<evidence type="ECO:0000259" key="2">
    <source>
        <dbReference type="Pfam" id="PF05193"/>
    </source>
</evidence>
<dbReference type="PANTHER" id="PTHR11851">
    <property type="entry name" value="METALLOPROTEASE"/>
    <property type="match status" value="1"/>
</dbReference>
<evidence type="ECO:0000313" key="4">
    <source>
        <dbReference type="Proteomes" id="UP000195897"/>
    </source>
</evidence>
<organism evidence="3 4">
    <name type="scientific">Butyricicoccus pullicaecorum</name>
    <dbReference type="NCBI Taxonomy" id="501571"/>
    <lineage>
        <taxon>Bacteria</taxon>
        <taxon>Bacillati</taxon>
        <taxon>Bacillota</taxon>
        <taxon>Clostridia</taxon>
        <taxon>Eubacteriales</taxon>
        <taxon>Butyricicoccaceae</taxon>
        <taxon>Butyricicoccus</taxon>
    </lineage>
</organism>
<dbReference type="RefSeq" id="WP_087373017.1">
    <property type="nucleotide sequence ID" value="NZ_NFKK01000009.1"/>
</dbReference>
<dbReference type="InterPro" id="IPR011249">
    <property type="entry name" value="Metalloenz_LuxS/M16"/>
</dbReference>
<dbReference type="Proteomes" id="UP000195897">
    <property type="component" value="Unassembled WGS sequence"/>
</dbReference>
<gene>
    <name evidence="3" type="ORF">B5F17_08560</name>
</gene>
<dbReference type="InterPro" id="IPR050361">
    <property type="entry name" value="MPP/UQCRC_Complex"/>
</dbReference>
<dbReference type="GO" id="GO:0046872">
    <property type="term" value="F:metal ion binding"/>
    <property type="evidence" value="ECO:0007669"/>
    <property type="project" value="InterPro"/>
</dbReference>
<dbReference type="PANTHER" id="PTHR11851:SF134">
    <property type="entry name" value="ZINC-DEPENDENT PROTEASE"/>
    <property type="match status" value="1"/>
</dbReference>
<name>A0A1Y4L715_9FIRM</name>
<dbReference type="Pfam" id="PF05193">
    <property type="entry name" value="Peptidase_M16_C"/>
    <property type="match status" value="1"/>
</dbReference>
<comment type="caution">
    <text evidence="3">The sequence shown here is derived from an EMBL/GenBank/DDBJ whole genome shotgun (WGS) entry which is preliminary data.</text>
</comment>
<evidence type="ECO:0008006" key="5">
    <source>
        <dbReference type="Google" id="ProtNLM"/>
    </source>
</evidence>
<proteinExistence type="predicted"/>
<dbReference type="SUPFAM" id="SSF63411">
    <property type="entry name" value="LuxS/MPP-like metallohydrolase"/>
    <property type="match status" value="2"/>
</dbReference>
<dbReference type="InterPro" id="IPR011765">
    <property type="entry name" value="Pept_M16_N"/>
</dbReference>
<dbReference type="NCBIfam" id="NF047421">
    <property type="entry name" value="YfmH_fam"/>
    <property type="match status" value="1"/>
</dbReference>
<reference evidence="4" key="1">
    <citation type="submission" date="2017-04" db="EMBL/GenBank/DDBJ databases">
        <title>Function of individual gut microbiota members based on whole genome sequencing of pure cultures obtained from chicken caecum.</title>
        <authorList>
            <person name="Medvecky M."/>
            <person name="Cejkova D."/>
            <person name="Polansky O."/>
            <person name="Karasova D."/>
            <person name="Kubasova T."/>
            <person name="Cizek A."/>
            <person name="Rychlik I."/>
        </authorList>
    </citation>
    <scope>NUCLEOTIDE SEQUENCE [LARGE SCALE GENOMIC DNA]</scope>
    <source>
        <strain evidence="4">An180</strain>
    </source>
</reference>
<dbReference type="AlphaFoldDB" id="A0A1Y4L715"/>
<sequence length="427" mass="47605">MQQYHKERLHMDMQQTMLDNGLKIYYIPKPGFSKTFAMLATNFGSVDASFTLDGVRYDTPAGVAHFLEHKMFEDEDGNALQKFGKTGASPNAFTSHSMTAYHFSCTDGFAENLEILLKFVFTPYFTEQNVEKEKGIIGQEIGMIEDTPDWAAFVGMYAGLYHEHPVRVSIAGSVDSIAGITPDVLFTCHRAFYSPANMSLTVCGTADFDEIVRMAEQLSPREAARVAARHYGTRQETVASPVVERRMAVSQPTFLLGFKDAPLAAGESRQRRQLIGDLAARILCGTTSPLFGELYEERLVNRRFENSYTILPEAAAAAFGGESRDPEAVRDRLIAAVRAYAASGVPEELFSRMKKACYGLNVRALDQLDELCRMQAELGFADECCLDFADVYDTITAEDVREMFARWAQPDRTSLSVIRPIQTEETV</sequence>
<dbReference type="Gene3D" id="3.30.830.10">
    <property type="entry name" value="Metalloenzyme, LuxS/M16 peptidase-like"/>
    <property type="match status" value="2"/>
</dbReference>
<accession>A0A1Y4L715</accession>
<dbReference type="InterPro" id="IPR007863">
    <property type="entry name" value="Peptidase_M16_C"/>
</dbReference>
<protein>
    <recommendedName>
        <fullName evidence="5">Peptidase M16</fullName>
    </recommendedName>
</protein>